<dbReference type="OrthoDB" id="9954515at2"/>
<dbReference type="EMBL" id="QTTT01000001">
    <property type="protein sequence ID" value="REF00280.1"/>
    <property type="molecule type" value="Genomic_DNA"/>
</dbReference>
<keyword evidence="2" id="KW-1185">Reference proteome</keyword>
<comment type="caution">
    <text evidence="1">The sequence shown here is derived from an EMBL/GenBank/DDBJ whole genome shotgun (WGS) entry which is preliminary data.</text>
</comment>
<dbReference type="RefSeq" id="WP_116025449.1">
    <property type="nucleotide sequence ID" value="NZ_QTTT01000001.1"/>
</dbReference>
<dbReference type="Proteomes" id="UP000256661">
    <property type="component" value="Unassembled WGS sequence"/>
</dbReference>
<accession>A0A3D9SWF0</accession>
<dbReference type="AlphaFoldDB" id="A0A3D9SWF0"/>
<name>A0A3D9SWF0_9ACTN</name>
<protein>
    <submittedName>
        <fullName evidence="1">Uncharacterized protein</fullName>
    </submittedName>
</protein>
<evidence type="ECO:0000313" key="2">
    <source>
        <dbReference type="Proteomes" id="UP000256661"/>
    </source>
</evidence>
<organism evidence="1 2">
    <name type="scientific">Thermomonospora umbrina</name>
    <dbReference type="NCBI Taxonomy" id="111806"/>
    <lineage>
        <taxon>Bacteria</taxon>
        <taxon>Bacillati</taxon>
        <taxon>Actinomycetota</taxon>
        <taxon>Actinomycetes</taxon>
        <taxon>Streptosporangiales</taxon>
        <taxon>Thermomonosporaceae</taxon>
        <taxon>Thermomonospora</taxon>
    </lineage>
</organism>
<evidence type="ECO:0000313" key="1">
    <source>
        <dbReference type="EMBL" id="REF00280.1"/>
    </source>
</evidence>
<gene>
    <name evidence="1" type="ORF">DFJ69_5809</name>
</gene>
<sequence>MATGLVHHALLDTPPAPLGRMHYGHLDLPEPPVGRAHHTTVVFGAATTASGRTLHAQFSAPSAPDAVPASGLRQLTGTGAWWDITAYQRTTGGEWLR</sequence>
<reference evidence="1 2" key="1">
    <citation type="submission" date="2018-08" db="EMBL/GenBank/DDBJ databases">
        <title>Sequencing the genomes of 1000 actinobacteria strains.</title>
        <authorList>
            <person name="Klenk H.-P."/>
        </authorList>
    </citation>
    <scope>NUCLEOTIDE SEQUENCE [LARGE SCALE GENOMIC DNA]</scope>
    <source>
        <strain evidence="1 2">DSM 43927</strain>
    </source>
</reference>
<proteinExistence type="predicted"/>